<gene>
    <name evidence="2" type="ORF">IPJ48_17495</name>
</gene>
<evidence type="ECO:0000256" key="1">
    <source>
        <dbReference type="SAM" id="Phobius"/>
    </source>
</evidence>
<keyword evidence="1" id="KW-0812">Transmembrane</keyword>
<evidence type="ECO:0000313" key="2">
    <source>
        <dbReference type="EMBL" id="MBK7424726.1"/>
    </source>
</evidence>
<evidence type="ECO:0000313" key="3">
    <source>
        <dbReference type="Proteomes" id="UP000886602"/>
    </source>
</evidence>
<accession>A0A9D7I8V1</accession>
<reference evidence="2" key="1">
    <citation type="submission" date="2020-10" db="EMBL/GenBank/DDBJ databases">
        <title>Connecting structure to function with the recovery of over 1000 high-quality activated sludge metagenome-assembled genomes encoding full-length rRNA genes using long-read sequencing.</title>
        <authorList>
            <person name="Singleton C.M."/>
            <person name="Petriglieri F."/>
            <person name="Kristensen J.M."/>
            <person name="Kirkegaard R.H."/>
            <person name="Michaelsen T.Y."/>
            <person name="Andersen M.H."/>
            <person name="Karst S.M."/>
            <person name="Dueholm M.S."/>
            <person name="Nielsen P.H."/>
            <person name="Albertsen M."/>
        </authorList>
    </citation>
    <scope>NUCLEOTIDE SEQUENCE</scope>
    <source>
        <strain evidence="2">EsbW_18-Q3-R4-48_MAXAC.044</strain>
    </source>
</reference>
<protein>
    <submittedName>
        <fullName evidence="2">Uncharacterized protein</fullName>
    </submittedName>
</protein>
<organism evidence="2 3">
    <name type="scientific">Candidatus Propionivibrio dominans</name>
    <dbReference type="NCBI Taxonomy" id="2954373"/>
    <lineage>
        <taxon>Bacteria</taxon>
        <taxon>Pseudomonadati</taxon>
        <taxon>Pseudomonadota</taxon>
        <taxon>Betaproteobacteria</taxon>
        <taxon>Rhodocyclales</taxon>
        <taxon>Rhodocyclaceae</taxon>
        <taxon>Propionivibrio</taxon>
    </lineage>
</organism>
<comment type="caution">
    <text evidence="2">The sequence shown here is derived from an EMBL/GenBank/DDBJ whole genome shotgun (WGS) entry which is preliminary data.</text>
</comment>
<dbReference type="AlphaFoldDB" id="A0A9D7I8V1"/>
<dbReference type="Proteomes" id="UP000886602">
    <property type="component" value="Unassembled WGS sequence"/>
</dbReference>
<sequence length="66" mass="7593">MLLLRAGLPRRFFTWAVAGQSFEQLILASRIAFIGWILGFIAGEVSNLISDYKRTKSLTHTLRRKR</sequence>
<feature type="transmembrane region" description="Helical" evidence="1">
    <location>
        <begin position="31"/>
        <end position="49"/>
    </location>
</feature>
<dbReference type="EMBL" id="JADJNC010000044">
    <property type="protein sequence ID" value="MBK7424726.1"/>
    <property type="molecule type" value="Genomic_DNA"/>
</dbReference>
<name>A0A9D7I8V1_9RHOO</name>
<keyword evidence="1" id="KW-1133">Transmembrane helix</keyword>
<keyword evidence="1" id="KW-0472">Membrane</keyword>
<proteinExistence type="predicted"/>